<sequence length="214" mass="24348">MAPTKEKGEAKEPKLTLEQSAAAILNYLRKENRPYSATDISSNLHNRVTKTAAQKLLKDMHEQKEIEGRASGKQIVYHVIQDEVPDDFLEKLAEMDREITRLREETVALKAEEKELKSSLRGDAARVPMPELKASVEALQAQKDEVEARLVKLRSGSLKPVSAEEREKIDVIHRKVGKVAKNRAKIRTELWAEVKGIVEKEKWEDLKETLGLEF</sequence>
<dbReference type="GO" id="GO:0000709">
    <property type="term" value="P:meiotic joint molecule formation"/>
    <property type="evidence" value="ECO:0007669"/>
    <property type="project" value="EnsemblFungi"/>
</dbReference>
<evidence type="ECO:0000259" key="7">
    <source>
        <dbReference type="Pfam" id="PF07106"/>
    </source>
</evidence>
<evidence type="ECO:0000256" key="4">
    <source>
        <dbReference type="ARBA" id="ARBA00023242"/>
    </source>
</evidence>
<proteinExistence type="inferred from homology"/>
<comment type="subcellular location">
    <subcellularLocation>
        <location evidence="1">Nucleus</location>
    </subcellularLocation>
</comment>
<evidence type="ECO:0000313" key="8">
    <source>
        <dbReference type="EMBL" id="KJX98750.1"/>
    </source>
</evidence>
<comment type="caution">
    <text evidence="8">The sequence shown here is derived from an EMBL/GenBank/DDBJ whole genome shotgun (WGS) entry which is preliminary data.</text>
</comment>
<keyword evidence="6" id="KW-0175">Coiled coil</keyword>
<evidence type="ECO:0000256" key="6">
    <source>
        <dbReference type="SAM" id="Coils"/>
    </source>
</evidence>
<dbReference type="InterPro" id="IPR010776">
    <property type="entry name" value="Hop2_WH_dom"/>
</dbReference>
<dbReference type="EMBL" id="LAFY01000384">
    <property type="protein sequence ID" value="KJX98750.1"/>
    <property type="molecule type" value="Genomic_DNA"/>
</dbReference>
<dbReference type="GO" id="GO:0000794">
    <property type="term" value="C:condensed nuclear chromosome"/>
    <property type="evidence" value="ECO:0007669"/>
    <property type="project" value="TreeGrafter"/>
</dbReference>
<name>A0A0F4GRB1_9PEZI</name>
<evidence type="ECO:0000256" key="2">
    <source>
        <dbReference type="ARBA" id="ARBA00007922"/>
    </source>
</evidence>
<comment type="similarity">
    <text evidence="2">Belongs to the HOP2 family.</text>
</comment>
<dbReference type="InterPro" id="IPR036390">
    <property type="entry name" value="WH_DNA-bd_sf"/>
</dbReference>
<reference evidence="8 9" key="1">
    <citation type="submission" date="2015-03" db="EMBL/GenBank/DDBJ databases">
        <title>RNA-seq based gene annotation and comparative genomics of four Zymoseptoria species reveal species-specific pathogenicity related genes and transposable element activity.</title>
        <authorList>
            <person name="Grandaubert J."/>
            <person name="Bhattacharyya A."/>
            <person name="Stukenbrock E.H."/>
        </authorList>
    </citation>
    <scope>NUCLEOTIDE SEQUENCE [LARGE SCALE GENOMIC DNA]</scope>
    <source>
        <strain evidence="8 9">Zb18110</strain>
    </source>
</reference>
<dbReference type="Gene3D" id="1.10.10.10">
    <property type="entry name" value="Winged helix-like DNA-binding domain superfamily/Winged helix DNA-binding domain"/>
    <property type="match status" value="1"/>
</dbReference>
<keyword evidence="5" id="KW-0469">Meiosis</keyword>
<protein>
    <submittedName>
        <fullName evidence="8">TBPIP-domain-containing protein</fullName>
    </submittedName>
</protein>
<accession>A0A0F4GRB1</accession>
<dbReference type="OrthoDB" id="272266at2759"/>
<feature type="coiled-coil region" evidence="6">
    <location>
        <begin position="92"/>
        <end position="156"/>
    </location>
</feature>
<dbReference type="GO" id="GO:0120230">
    <property type="term" value="F:recombinase activator activity"/>
    <property type="evidence" value="ECO:0007669"/>
    <property type="project" value="EnsemblFungi"/>
</dbReference>
<dbReference type="AlphaFoldDB" id="A0A0F4GRB1"/>
<gene>
    <name evidence="8" type="ORF">TI39_contig392g00009</name>
</gene>
<dbReference type="SUPFAM" id="SSF46785">
    <property type="entry name" value="Winged helix' DNA-binding domain"/>
    <property type="match status" value="1"/>
</dbReference>
<dbReference type="GO" id="GO:0003690">
    <property type="term" value="F:double-stranded DNA binding"/>
    <property type="evidence" value="ECO:0007669"/>
    <property type="project" value="TreeGrafter"/>
</dbReference>
<evidence type="ECO:0000313" key="9">
    <source>
        <dbReference type="Proteomes" id="UP000033647"/>
    </source>
</evidence>
<keyword evidence="4" id="KW-0539">Nucleus</keyword>
<dbReference type="Pfam" id="PF07106">
    <property type="entry name" value="WHD_TBPIP"/>
    <property type="match status" value="1"/>
</dbReference>
<keyword evidence="9" id="KW-1185">Reference proteome</keyword>
<evidence type="ECO:0000256" key="1">
    <source>
        <dbReference type="ARBA" id="ARBA00004123"/>
    </source>
</evidence>
<dbReference type="GO" id="GO:0007129">
    <property type="term" value="P:homologous chromosome pairing at meiosis"/>
    <property type="evidence" value="ECO:0007669"/>
    <property type="project" value="EnsemblFungi"/>
</dbReference>
<dbReference type="GO" id="GO:0000785">
    <property type="term" value="C:chromatin"/>
    <property type="evidence" value="ECO:0007669"/>
    <property type="project" value="EnsemblFungi"/>
</dbReference>
<dbReference type="PANTHER" id="PTHR15938:SF0">
    <property type="entry name" value="HOMOLOGOUS-PAIRING PROTEIN 2 HOMOLOG"/>
    <property type="match status" value="1"/>
</dbReference>
<organism evidence="8 9">
    <name type="scientific">Zymoseptoria brevis</name>
    <dbReference type="NCBI Taxonomy" id="1047168"/>
    <lineage>
        <taxon>Eukaryota</taxon>
        <taxon>Fungi</taxon>
        <taxon>Dikarya</taxon>
        <taxon>Ascomycota</taxon>
        <taxon>Pezizomycotina</taxon>
        <taxon>Dothideomycetes</taxon>
        <taxon>Dothideomycetidae</taxon>
        <taxon>Mycosphaerellales</taxon>
        <taxon>Mycosphaerellaceae</taxon>
        <taxon>Zymoseptoria</taxon>
    </lineage>
</organism>
<dbReference type="GO" id="GO:0010774">
    <property type="term" value="P:meiotic strand invasion involved in reciprocal meiotic recombination"/>
    <property type="evidence" value="ECO:0007669"/>
    <property type="project" value="EnsemblFungi"/>
</dbReference>
<dbReference type="STRING" id="1047168.A0A0F4GRB1"/>
<dbReference type="PANTHER" id="PTHR15938">
    <property type="entry name" value="TBP-1 INTERACTING PROTEIN"/>
    <property type="match status" value="1"/>
</dbReference>
<dbReference type="InterPro" id="IPR036388">
    <property type="entry name" value="WH-like_DNA-bd_sf"/>
</dbReference>
<dbReference type="Proteomes" id="UP000033647">
    <property type="component" value="Unassembled WGS sequence"/>
</dbReference>
<evidence type="ECO:0000256" key="5">
    <source>
        <dbReference type="ARBA" id="ARBA00023254"/>
    </source>
</evidence>
<evidence type="ECO:0000256" key="3">
    <source>
        <dbReference type="ARBA" id="ARBA00023172"/>
    </source>
</evidence>
<keyword evidence="3" id="KW-0233">DNA recombination</keyword>
<feature type="domain" description="Homologous-pairing protein 2 winged helix" evidence="7">
    <location>
        <begin position="21"/>
        <end position="78"/>
    </location>
</feature>
<dbReference type="GO" id="GO:0120231">
    <property type="term" value="C:DNA recombinase auxiliary factor complex"/>
    <property type="evidence" value="ECO:0007669"/>
    <property type="project" value="EnsemblFungi"/>
</dbReference>